<dbReference type="PROSITE" id="PS51318">
    <property type="entry name" value="TAT"/>
    <property type="match status" value="1"/>
</dbReference>
<dbReference type="AlphaFoldDB" id="A0A6B1DTN5"/>
<proteinExistence type="inferred from homology"/>
<dbReference type="EMBL" id="VXPY01000069">
    <property type="protein sequence ID" value="MYD90608.1"/>
    <property type="molecule type" value="Genomic_DNA"/>
</dbReference>
<protein>
    <submittedName>
        <fullName evidence="5">Sugar ABC transporter substrate-binding protein</fullName>
    </submittedName>
</protein>
<evidence type="ECO:0000256" key="1">
    <source>
        <dbReference type="ARBA" id="ARBA00004196"/>
    </source>
</evidence>
<evidence type="ECO:0000256" key="2">
    <source>
        <dbReference type="ARBA" id="ARBA00008520"/>
    </source>
</evidence>
<dbReference type="PANTHER" id="PTHR43649">
    <property type="entry name" value="ARABINOSE-BINDING PROTEIN-RELATED"/>
    <property type="match status" value="1"/>
</dbReference>
<reference evidence="5" key="1">
    <citation type="submission" date="2019-09" db="EMBL/GenBank/DDBJ databases">
        <title>Characterisation of the sponge microbiome using genome-centric metagenomics.</title>
        <authorList>
            <person name="Engelberts J.P."/>
            <person name="Robbins S.J."/>
            <person name="De Goeij J.M."/>
            <person name="Aranda M."/>
            <person name="Bell S.C."/>
            <person name="Webster N.S."/>
        </authorList>
    </citation>
    <scope>NUCLEOTIDE SEQUENCE</scope>
    <source>
        <strain evidence="5">SB0662_bin_9</strain>
    </source>
</reference>
<comment type="subcellular location">
    <subcellularLocation>
        <location evidence="1">Cell envelope</location>
    </subcellularLocation>
</comment>
<evidence type="ECO:0000256" key="4">
    <source>
        <dbReference type="ARBA" id="ARBA00022729"/>
    </source>
</evidence>
<sequence>MNGNVIGRREFLRSSAILLGGLTVAACADPTAMTGAEPSMEPIELRYHHRLGLECDNHGQWVEKFNEDRAPDVSVTMECFPGADYFKKLNTLIAGGTIGDAFWISSIEGYYRLAAAGASRALDDLVESSGFDLSDFYALNIEAARLNGELYGLPQLAHPGRVGLFYNVGLFEDAGMDPPNDTWTYDDLLAAAAALTDPDEGVYGFLPCLGYFCLLVYQRSWGGDMLNGDGTVATLDSDESIAALRFVSDLFHENGVAPLPGTMEQGTYQTFAANKLAMYQSGFWGEYVKNFVEEDAWAVAPMPIGADTGVRGNMFESDPVCVSRASENPAEMFDCLTYFTTFDAQIGNYNAMGAPSVRPDVMASDTLQSSALMRVFGGIMDEALPLVLPANFRETEYFKTINEMLQVVWLGESDLDEVIGNVQEAAAEILAKPSLEA</sequence>
<gene>
    <name evidence="5" type="ORF">F4Y08_09780</name>
</gene>
<comment type="caution">
    <text evidence="5">The sequence shown here is derived from an EMBL/GenBank/DDBJ whole genome shotgun (WGS) entry which is preliminary data.</text>
</comment>
<dbReference type="Gene3D" id="3.40.190.10">
    <property type="entry name" value="Periplasmic binding protein-like II"/>
    <property type="match status" value="1"/>
</dbReference>
<dbReference type="Pfam" id="PF01547">
    <property type="entry name" value="SBP_bac_1"/>
    <property type="match status" value="1"/>
</dbReference>
<dbReference type="PANTHER" id="PTHR43649:SF31">
    <property type="entry name" value="SN-GLYCEROL-3-PHOSPHATE-BINDING PERIPLASMIC PROTEIN UGPB"/>
    <property type="match status" value="1"/>
</dbReference>
<dbReference type="InterPro" id="IPR050490">
    <property type="entry name" value="Bact_solute-bd_prot1"/>
</dbReference>
<dbReference type="InterPro" id="IPR006059">
    <property type="entry name" value="SBP"/>
</dbReference>
<dbReference type="CDD" id="cd13585">
    <property type="entry name" value="PBP2_TMBP_like"/>
    <property type="match status" value="1"/>
</dbReference>
<keyword evidence="4" id="KW-0732">Signal</keyword>
<dbReference type="GO" id="GO:0030313">
    <property type="term" value="C:cell envelope"/>
    <property type="evidence" value="ECO:0007669"/>
    <property type="project" value="UniProtKB-SubCell"/>
</dbReference>
<evidence type="ECO:0000256" key="3">
    <source>
        <dbReference type="ARBA" id="ARBA00022448"/>
    </source>
</evidence>
<keyword evidence="3" id="KW-0813">Transport</keyword>
<evidence type="ECO:0000313" key="5">
    <source>
        <dbReference type="EMBL" id="MYD90608.1"/>
    </source>
</evidence>
<name>A0A6B1DTN5_9CHLR</name>
<dbReference type="InterPro" id="IPR006311">
    <property type="entry name" value="TAT_signal"/>
</dbReference>
<organism evidence="5">
    <name type="scientific">Caldilineaceae bacterium SB0662_bin_9</name>
    <dbReference type="NCBI Taxonomy" id="2605258"/>
    <lineage>
        <taxon>Bacteria</taxon>
        <taxon>Bacillati</taxon>
        <taxon>Chloroflexota</taxon>
        <taxon>Caldilineae</taxon>
        <taxon>Caldilineales</taxon>
        <taxon>Caldilineaceae</taxon>
    </lineage>
</organism>
<accession>A0A6B1DTN5</accession>
<comment type="similarity">
    <text evidence="2">Belongs to the bacterial solute-binding protein 1 family.</text>
</comment>
<dbReference type="SUPFAM" id="SSF53850">
    <property type="entry name" value="Periplasmic binding protein-like II"/>
    <property type="match status" value="1"/>
</dbReference>